<organism evidence="4">
    <name type="scientific">marine sediment metagenome</name>
    <dbReference type="NCBI Taxonomy" id="412755"/>
    <lineage>
        <taxon>unclassified sequences</taxon>
        <taxon>metagenomes</taxon>
        <taxon>ecological metagenomes</taxon>
    </lineage>
</organism>
<dbReference type="GO" id="GO:0016779">
    <property type="term" value="F:nucleotidyltransferase activity"/>
    <property type="evidence" value="ECO:0007669"/>
    <property type="project" value="UniProtKB-KW"/>
</dbReference>
<name>X1ECI5_9ZZZZ</name>
<dbReference type="InterPro" id="IPR050065">
    <property type="entry name" value="GlmU-like"/>
</dbReference>
<evidence type="ECO:0000256" key="2">
    <source>
        <dbReference type="ARBA" id="ARBA00022695"/>
    </source>
</evidence>
<sequence length="172" mass="19886">MDAIILTAGKGTRLNPLTKNLPKPLFPVAGKPLLKHILDSLPKKITRVIIVIGYENQQIKDYVIRKRYPFDIIWVYQEKQLGTGHAVYLCKSHIQSEHFFMMYGDIFVEKEIVQSVINYPLKEELTEGVIASVQVKFPEKYGCLEIKKERLVRIWEKHPEPPSRNINAGLML</sequence>
<dbReference type="CDD" id="cd04181">
    <property type="entry name" value="NTP_transferase"/>
    <property type="match status" value="1"/>
</dbReference>
<keyword evidence="2" id="KW-0548">Nucleotidyltransferase</keyword>
<dbReference type="PANTHER" id="PTHR43584">
    <property type="entry name" value="NUCLEOTIDYL TRANSFERASE"/>
    <property type="match status" value="1"/>
</dbReference>
<gene>
    <name evidence="4" type="ORF">S01H4_55331</name>
</gene>
<evidence type="ECO:0000259" key="3">
    <source>
        <dbReference type="Pfam" id="PF00483"/>
    </source>
</evidence>
<dbReference type="InterPro" id="IPR005835">
    <property type="entry name" value="NTP_transferase_dom"/>
</dbReference>
<dbReference type="Pfam" id="PF00483">
    <property type="entry name" value="NTP_transferase"/>
    <property type="match status" value="1"/>
</dbReference>
<dbReference type="Gene3D" id="3.90.550.10">
    <property type="entry name" value="Spore Coat Polysaccharide Biosynthesis Protein SpsA, Chain A"/>
    <property type="match status" value="1"/>
</dbReference>
<evidence type="ECO:0000256" key="1">
    <source>
        <dbReference type="ARBA" id="ARBA00022679"/>
    </source>
</evidence>
<protein>
    <recommendedName>
        <fullName evidence="3">Nucleotidyl transferase domain-containing protein</fullName>
    </recommendedName>
</protein>
<dbReference type="InterPro" id="IPR029044">
    <property type="entry name" value="Nucleotide-diphossugar_trans"/>
</dbReference>
<proteinExistence type="predicted"/>
<dbReference type="AlphaFoldDB" id="X1ECI5"/>
<feature type="non-terminal residue" evidence="4">
    <location>
        <position position="172"/>
    </location>
</feature>
<dbReference type="EMBL" id="BART01031921">
    <property type="protein sequence ID" value="GAH18055.1"/>
    <property type="molecule type" value="Genomic_DNA"/>
</dbReference>
<accession>X1ECI5</accession>
<feature type="domain" description="Nucleotidyl transferase" evidence="3">
    <location>
        <begin position="3"/>
        <end position="169"/>
    </location>
</feature>
<reference evidence="4" key="1">
    <citation type="journal article" date="2014" name="Front. Microbiol.">
        <title>High frequency of phylogenetically diverse reductive dehalogenase-homologous genes in deep subseafloor sedimentary metagenomes.</title>
        <authorList>
            <person name="Kawai M."/>
            <person name="Futagami T."/>
            <person name="Toyoda A."/>
            <person name="Takaki Y."/>
            <person name="Nishi S."/>
            <person name="Hori S."/>
            <person name="Arai W."/>
            <person name="Tsubouchi T."/>
            <person name="Morono Y."/>
            <person name="Uchiyama I."/>
            <person name="Ito T."/>
            <person name="Fujiyama A."/>
            <person name="Inagaki F."/>
            <person name="Takami H."/>
        </authorList>
    </citation>
    <scope>NUCLEOTIDE SEQUENCE</scope>
    <source>
        <strain evidence="4">Expedition CK06-06</strain>
    </source>
</reference>
<comment type="caution">
    <text evidence="4">The sequence shown here is derived from an EMBL/GenBank/DDBJ whole genome shotgun (WGS) entry which is preliminary data.</text>
</comment>
<dbReference type="SUPFAM" id="SSF53448">
    <property type="entry name" value="Nucleotide-diphospho-sugar transferases"/>
    <property type="match status" value="1"/>
</dbReference>
<evidence type="ECO:0000313" key="4">
    <source>
        <dbReference type="EMBL" id="GAH18055.1"/>
    </source>
</evidence>
<dbReference type="PANTHER" id="PTHR43584:SF8">
    <property type="entry name" value="N-ACETYLMURAMATE ALPHA-1-PHOSPHATE URIDYLYLTRANSFERASE"/>
    <property type="match status" value="1"/>
</dbReference>
<keyword evidence="1" id="KW-0808">Transferase</keyword>